<evidence type="ECO:0000256" key="1">
    <source>
        <dbReference type="ARBA" id="ARBA00004141"/>
    </source>
</evidence>
<keyword evidence="7 8" id="KW-0472">Membrane</keyword>
<evidence type="ECO:0000256" key="6">
    <source>
        <dbReference type="ARBA" id="ARBA00022989"/>
    </source>
</evidence>
<evidence type="ECO:0000313" key="9">
    <source>
        <dbReference type="EMBL" id="KAF7989034.1"/>
    </source>
</evidence>
<keyword evidence="5" id="KW-0677">Repeat</keyword>
<dbReference type="Gene3D" id="1.20.1080.10">
    <property type="entry name" value="Glycerol uptake facilitator protein"/>
    <property type="match status" value="1"/>
</dbReference>
<keyword evidence="10" id="KW-1185">Reference proteome</keyword>
<comment type="caution">
    <text evidence="9">The sequence shown here is derived from an EMBL/GenBank/DDBJ whole genome shotgun (WGS) entry which is preliminary data.</text>
</comment>
<sequence>MAASTIALIVSTFYILLTSLIAYWSRKYVNYYTQRPFLRSLFLEGIATAELCGACFELIIIADNWGVSMYAIYLFLLTIWWSINWEDATACPYTHLEDFIEGKKSIRDAFLLIWAQLVGGLAIFRYIQILWALEIVQTHKNRAFDDCTTDLQVPVIVGAFIECIATCLCRIASRAIGEMNSRFGSVLDSFIGTSLVVLAFNYSGGYFNPALATSLKYGCLGTTFMEHVIVYWVGACAGSIASIRLYKTPVVQKFIGKQQKSQ</sequence>
<dbReference type="OrthoDB" id="1580043at2759"/>
<keyword evidence="4 8" id="KW-0812">Transmembrane</keyword>
<feature type="transmembrane region" description="Helical" evidence="8">
    <location>
        <begin position="37"/>
        <end position="61"/>
    </location>
</feature>
<reference evidence="9 10" key="1">
    <citation type="submission" date="2020-08" db="EMBL/GenBank/DDBJ databases">
        <title>Aphidius gifuensis genome sequencing and assembly.</title>
        <authorList>
            <person name="Du Z."/>
        </authorList>
    </citation>
    <scope>NUCLEOTIDE SEQUENCE [LARGE SCALE GENOMIC DNA]</scope>
    <source>
        <strain evidence="9">YNYX2018</strain>
        <tissue evidence="9">Adults</tissue>
    </source>
</reference>
<dbReference type="PIRSF" id="PIRSF017529">
    <property type="entry name" value="Aquaporin_11/12"/>
    <property type="match status" value="1"/>
</dbReference>
<evidence type="ECO:0000256" key="5">
    <source>
        <dbReference type="ARBA" id="ARBA00022737"/>
    </source>
</evidence>
<keyword evidence="6 8" id="KW-1133">Transmembrane helix</keyword>
<dbReference type="InterPro" id="IPR023271">
    <property type="entry name" value="Aquaporin-like"/>
</dbReference>
<accession>A0A834XPG5</accession>
<dbReference type="PANTHER" id="PTHR21191">
    <property type="entry name" value="AQUAPORIN"/>
    <property type="match status" value="1"/>
</dbReference>
<dbReference type="GO" id="GO:0016020">
    <property type="term" value="C:membrane"/>
    <property type="evidence" value="ECO:0007669"/>
    <property type="project" value="UniProtKB-SubCell"/>
</dbReference>
<comment type="similarity">
    <text evidence="2">Belongs to the MIP/aquaporin (TC 1.A.8) family. AQP11/AQP12 subfamily.</text>
</comment>
<comment type="subcellular location">
    <subcellularLocation>
        <location evidence="1">Membrane</location>
        <topology evidence="1">Multi-pass membrane protein</topology>
    </subcellularLocation>
</comment>
<keyword evidence="3" id="KW-0813">Transport</keyword>
<evidence type="ECO:0000256" key="8">
    <source>
        <dbReference type="PIRNR" id="PIRNR017529"/>
    </source>
</evidence>
<organism evidence="9 10">
    <name type="scientific">Aphidius gifuensis</name>
    <name type="common">Parasitoid wasp</name>
    <dbReference type="NCBI Taxonomy" id="684658"/>
    <lineage>
        <taxon>Eukaryota</taxon>
        <taxon>Metazoa</taxon>
        <taxon>Ecdysozoa</taxon>
        <taxon>Arthropoda</taxon>
        <taxon>Hexapoda</taxon>
        <taxon>Insecta</taxon>
        <taxon>Pterygota</taxon>
        <taxon>Neoptera</taxon>
        <taxon>Endopterygota</taxon>
        <taxon>Hymenoptera</taxon>
        <taxon>Apocrita</taxon>
        <taxon>Ichneumonoidea</taxon>
        <taxon>Braconidae</taxon>
        <taxon>Aphidiinae</taxon>
        <taxon>Aphidius</taxon>
    </lineage>
</organism>
<evidence type="ECO:0000256" key="4">
    <source>
        <dbReference type="ARBA" id="ARBA00022692"/>
    </source>
</evidence>
<dbReference type="GO" id="GO:0015267">
    <property type="term" value="F:channel activity"/>
    <property type="evidence" value="ECO:0007669"/>
    <property type="project" value="TreeGrafter"/>
</dbReference>
<proteinExistence type="inferred from homology"/>
<feature type="transmembrane region" description="Helical" evidence="8">
    <location>
        <begin position="151"/>
        <end position="171"/>
    </location>
</feature>
<feature type="transmembrane region" description="Helical" evidence="8">
    <location>
        <begin position="6"/>
        <end position="25"/>
    </location>
</feature>
<dbReference type="InterPro" id="IPR051883">
    <property type="entry name" value="AQP11/12_channel"/>
</dbReference>
<feature type="transmembrane region" description="Helical" evidence="8">
    <location>
        <begin position="183"/>
        <end position="204"/>
    </location>
</feature>
<evidence type="ECO:0000313" key="10">
    <source>
        <dbReference type="Proteomes" id="UP000639338"/>
    </source>
</evidence>
<dbReference type="EMBL" id="JACMRX010000005">
    <property type="protein sequence ID" value="KAF7989034.1"/>
    <property type="molecule type" value="Genomic_DNA"/>
</dbReference>
<feature type="transmembrane region" description="Helical" evidence="8">
    <location>
        <begin position="109"/>
        <end position="131"/>
    </location>
</feature>
<protein>
    <recommendedName>
        <fullName evidence="8">Aquaporin</fullName>
    </recommendedName>
</protein>
<gene>
    <name evidence="9" type="ORF">HCN44_007344</name>
</gene>
<evidence type="ECO:0000256" key="2">
    <source>
        <dbReference type="ARBA" id="ARBA00005900"/>
    </source>
</evidence>
<dbReference type="PANTHER" id="PTHR21191:SF16">
    <property type="entry name" value="AQUAPORIN"/>
    <property type="match status" value="1"/>
</dbReference>
<dbReference type="SUPFAM" id="SSF81338">
    <property type="entry name" value="Aquaporin-like"/>
    <property type="match status" value="1"/>
</dbReference>
<dbReference type="InterPro" id="IPR016697">
    <property type="entry name" value="Aquaporin_11/12"/>
</dbReference>
<evidence type="ECO:0000256" key="7">
    <source>
        <dbReference type="ARBA" id="ARBA00023136"/>
    </source>
</evidence>
<dbReference type="GO" id="GO:0005737">
    <property type="term" value="C:cytoplasm"/>
    <property type="evidence" value="ECO:0007669"/>
    <property type="project" value="TreeGrafter"/>
</dbReference>
<feature type="transmembrane region" description="Helical" evidence="8">
    <location>
        <begin position="224"/>
        <end position="246"/>
    </location>
</feature>
<name>A0A834XPG5_APHGI</name>
<evidence type="ECO:0000256" key="3">
    <source>
        <dbReference type="ARBA" id="ARBA00022448"/>
    </source>
</evidence>
<dbReference type="Proteomes" id="UP000639338">
    <property type="component" value="Unassembled WGS sequence"/>
</dbReference>
<feature type="transmembrane region" description="Helical" evidence="8">
    <location>
        <begin position="67"/>
        <end position="83"/>
    </location>
</feature>
<dbReference type="FunFam" id="1.20.1080.10:FF:000018">
    <property type="entry name" value="Aquaporin"/>
    <property type="match status" value="1"/>
</dbReference>
<dbReference type="AlphaFoldDB" id="A0A834XPG5"/>